<comment type="catalytic activity">
    <reaction evidence="10">
        <text>adenosine + ATP = AMP + ADP + H(+)</text>
        <dbReference type="Rhea" id="RHEA:20824"/>
        <dbReference type="ChEBI" id="CHEBI:15378"/>
        <dbReference type="ChEBI" id="CHEBI:16335"/>
        <dbReference type="ChEBI" id="CHEBI:30616"/>
        <dbReference type="ChEBI" id="CHEBI:456215"/>
        <dbReference type="ChEBI" id="CHEBI:456216"/>
        <dbReference type="EC" id="2.7.1.20"/>
    </reaction>
</comment>
<evidence type="ECO:0000256" key="1">
    <source>
        <dbReference type="ARBA" id="ARBA00001946"/>
    </source>
</evidence>
<dbReference type="Proteomes" id="UP001189429">
    <property type="component" value="Unassembled WGS sequence"/>
</dbReference>
<evidence type="ECO:0000256" key="6">
    <source>
        <dbReference type="ARBA" id="ARBA00022726"/>
    </source>
</evidence>
<keyword evidence="8 10" id="KW-0418">Kinase</keyword>
<accession>A0ABN9Y1D3</accession>
<dbReference type="PANTHER" id="PTHR45769">
    <property type="entry name" value="ADENOSINE KINASE"/>
    <property type="match status" value="1"/>
</dbReference>
<protein>
    <recommendedName>
        <fullName evidence="4 10">Adenosine kinase</fullName>
        <shortName evidence="10">AK</shortName>
        <ecNumber evidence="4 10">2.7.1.20</ecNumber>
    </recommendedName>
    <alternativeName>
        <fullName evidence="10">Adenosine 5'-phosphotransferase</fullName>
    </alternativeName>
</protein>
<keyword evidence="9 10" id="KW-0067">ATP-binding</keyword>
<evidence type="ECO:0000313" key="13">
    <source>
        <dbReference type="Proteomes" id="UP001189429"/>
    </source>
</evidence>
<keyword evidence="13" id="KW-1185">Reference proteome</keyword>
<keyword evidence="7 10" id="KW-0547">Nucleotide-binding</keyword>
<evidence type="ECO:0000256" key="8">
    <source>
        <dbReference type="ARBA" id="ARBA00022777"/>
    </source>
</evidence>
<comment type="pathway">
    <text evidence="2 10">Purine metabolism; AMP biosynthesis via salvage pathway; AMP from adenosine: step 1/1.</text>
</comment>
<dbReference type="Pfam" id="PF00294">
    <property type="entry name" value="PfkB"/>
    <property type="match status" value="1"/>
</dbReference>
<evidence type="ECO:0000256" key="2">
    <source>
        <dbReference type="ARBA" id="ARBA00004801"/>
    </source>
</evidence>
<feature type="non-terminal residue" evidence="12">
    <location>
        <position position="1"/>
    </location>
</feature>
<reference evidence="12" key="1">
    <citation type="submission" date="2023-10" db="EMBL/GenBank/DDBJ databases">
        <authorList>
            <person name="Chen Y."/>
            <person name="Shah S."/>
            <person name="Dougan E. K."/>
            <person name="Thang M."/>
            <person name="Chan C."/>
        </authorList>
    </citation>
    <scope>NUCLEOTIDE SEQUENCE [LARGE SCALE GENOMIC DNA]</scope>
</reference>
<organism evidence="12 13">
    <name type="scientific">Prorocentrum cordatum</name>
    <dbReference type="NCBI Taxonomy" id="2364126"/>
    <lineage>
        <taxon>Eukaryota</taxon>
        <taxon>Sar</taxon>
        <taxon>Alveolata</taxon>
        <taxon>Dinophyceae</taxon>
        <taxon>Prorocentrales</taxon>
        <taxon>Prorocentraceae</taxon>
        <taxon>Prorocentrum</taxon>
    </lineage>
</organism>
<keyword evidence="6 10" id="KW-0660">Purine salvage</keyword>
<evidence type="ECO:0000256" key="3">
    <source>
        <dbReference type="ARBA" id="ARBA00010688"/>
    </source>
</evidence>
<dbReference type="InterPro" id="IPR001805">
    <property type="entry name" value="Adenokinase"/>
</dbReference>
<evidence type="ECO:0000256" key="5">
    <source>
        <dbReference type="ARBA" id="ARBA00022679"/>
    </source>
</evidence>
<comment type="caution">
    <text evidence="12">The sequence shown here is derived from an EMBL/GenBank/DDBJ whole genome shotgun (WGS) entry which is preliminary data.</text>
</comment>
<dbReference type="PANTHER" id="PTHR45769:SF3">
    <property type="entry name" value="ADENOSINE KINASE"/>
    <property type="match status" value="1"/>
</dbReference>
<evidence type="ECO:0000256" key="4">
    <source>
        <dbReference type="ARBA" id="ARBA00012119"/>
    </source>
</evidence>
<keyword evidence="10" id="KW-0460">Magnesium</keyword>
<gene>
    <name evidence="12" type="ORF">PCOR1329_LOCUS80757</name>
</gene>
<comment type="similarity">
    <text evidence="3 10">Belongs to the carbohydrate kinase PfkB family.</text>
</comment>
<keyword evidence="5 10" id="KW-0808">Transferase</keyword>
<comment type="function">
    <text evidence="10">ATP dependent phosphorylation of adenosine and other related nucleoside analogs to monophosphate derivatives.</text>
</comment>
<name>A0ABN9Y1D3_9DINO</name>
<dbReference type="EC" id="2.7.1.20" evidence="4 10"/>
<dbReference type="InterPro" id="IPR011611">
    <property type="entry name" value="PfkB_dom"/>
</dbReference>
<dbReference type="SUPFAM" id="SSF53613">
    <property type="entry name" value="Ribokinase-like"/>
    <property type="match status" value="1"/>
</dbReference>
<evidence type="ECO:0000313" key="12">
    <source>
        <dbReference type="EMBL" id="CAK0904841.1"/>
    </source>
</evidence>
<proteinExistence type="inferred from homology"/>
<evidence type="ECO:0000256" key="7">
    <source>
        <dbReference type="ARBA" id="ARBA00022741"/>
    </source>
</evidence>
<comment type="cofactor">
    <cofactor evidence="1 10">
        <name>Mg(2+)</name>
        <dbReference type="ChEBI" id="CHEBI:18420"/>
    </cofactor>
</comment>
<evidence type="ECO:0000259" key="11">
    <source>
        <dbReference type="Pfam" id="PF00294"/>
    </source>
</evidence>
<sequence>DASLRRPSSVSTVTFAGAARDYKLDHLRFKVWESVERARVVYVESVFLTVSAECAKILAEHCAKMGNVFCLNLSAPYLCRFFGDRILALIPYTEYLFGNQAEFMALREHRKDIGATIDEVVTWLSKMPRADGNASKRRYVVVTNGCQPVVVASTWQGYGVKVQRYPVPPVRAGRCGYKDGAGDAFAGGFLCGLQLQLDADGCVQLALHAALCAVERPGPGVPVFKAPPRMPGLS</sequence>
<evidence type="ECO:0000256" key="9">
    <source>
        <dbReference type="ARBA" id="ARBA00022840"/>
    </source>
</evidence>
<dbReference type="EMBL" id="CAUYUJ010021474">
    <property type="protein sequence ID" value="CAK0904841.1"/>
    <property type="molecule type" value="Genomic_DNA"/>
</dbReference>
<dbReference type="InterPro" id="IPR029056">
    <property type="entry name" value="Ribokinase-like"/>
</dbReference>
<dbReference type="Gene3D" id="3.40.1190.20">
    <property type="match status" value="1"/>
</dbReference>
<evidence type="ECO:0000256" key="10">
    <source>
        <dbReference type="RuleBase" id="RU368116"/>
    </source>
</evidence>
<feature type="domain" description="Carbohydrate kinase PfkB" evidence="11">
    <location>
        <begin position="12"/>
        <end position="222"/>
    </location>
</feature>